<evidence type="ECO:0000313" key="1">
    <source>
        <dbReference type="EMBL" id="CAJ0816565.1"/>
    </source>
</evidence>
<comment type="caution">
    <text evidence="1">The sequence shown here is derived from an EMBL/GenBank/DDBJ whole genome shotgun (WGS) entry which is preliminary data.</text>
</comment>
<dbReference type="Proteomes" id="UP001189757">
    <property type="component" value="Unassembled WGS sequence"/>
</dbReference>
<gene>
    <name evidence="1" type="ORF">LMG18101_02978</name>
</gene>
<organism evidence="1 2">
    <name type="scientific">Ralstonia flaminis</name>
    <dbReference type="NCBI Taxonomy" id="3058597"/>
    <lineage>
        <taxon>Bacteria</taxon>
        <taxon>Pseudomonadati</taxon>
        <taxon>Pseudomonadota</taxon>
        <taxon>Betaproteobacteria</taxon>
        <taxon>Burkholderiales</taxon>
        <taxon>Burkholderiaceae</taxon>
        <taxon>Ralstonia</taxon>
    </lineage>
</organism>
<proteinExistence type="predicted"/>
<reference evidence="1 2" key="1">
    <citation type="submission" date="2023-07" db="EMBL/GenBank/DDBJ databases">
        <authorList>
            <person name="Peeters C."/>
        </authorList>
    </citation>
    <scope>NUCLEOTIDE SEQUENCE [LARGE SCALE GENOMIC DNA]</scope>
    <source>
        <strain evidence="1 2">LMG 18101</strain>
    </source>
</reference>
<evidence type="ECO:0000313" key="2">
    <source>
        <dbReference type="Proteomes" id="UP001189757"/>
    </source>
</evidence>
<name>A0ABM9K7G7_9RALS</name>
<protein>
    <submittedName>
        <fullName evidence="1">Uncharacterized protein</fullName>
    </submittedName>
</protein>
<keyword evidence="2" id="KW-1185">Reference proteome</keyword>
<dbReference type="EMBL" id="CATZLL010000009">
    <property type="protein sequence ID" value="CAJ0816565.1"/>
    <property type="molecule type" value="Genomic_DNA"/>
</dbReference>
<sequence length="427" mass="45887">MFLKKVILTAVLATGVPTLAIGFDFGFLGSDYKKVSETTCATNGRLLSGAELIKTVDSGYALSVHTQIDAELIKITGTGQPGWRSVWEKPGFQQVAQGLSQLNNGSYLLLGRSDFPGQAEETWGDSIESHSLTRISYPLILPFNKDGGQGAYRIHSAPKGIGRAHLSRAIQVGDGVVFFGLKRVPLSEDRGGNYSPWIFKINSAGAMVWEYLIQSDGDELIKDVNEVYGSFSKPVVDGGGNIIVATQVARLREIKGVGRKGSTELAGENPRLLVVKLNSDGNEIARYRDYQSGGGILALNSNEIHVFASAGVANQSRVVHVVLSRELRVIRESGIAIGDFYPRAVVTNSRSGGFHMFGVAKDAWGGGGSATLVYVDAKGAIKSKTSLGRGTWPSDMVEGTELGEVAVIYTRSEKNSGIFFSRYKVSE</sequence>
<accession>A0ABM9K7G7</accession>